<evidence type="ECO:0000313" key="1">
    <source>
        <dbReference type="EMBL" id="MBA1159010.1"/>
    </source>
</evidence>
<comment type="caution">
    <text evidence="1">The sequence shown here is derived from an EMBL/GenBank/DDBJ whole genome shotgun (WGS) entry which is preliminary data.</text>
</comment>
<proteinExistence type="predicted"/>
<gene>
    <name evidence="1" type="ORF">H0S73_23225</name>
</gene>
<dbReference type="AlphaFoldDB" id="A0A838BUT2"/>
<dbReference type="EMBL" id="JACDXJ010000002">
    <property type="protein sequence ID" value="MBA1159010.1"/>
    <property type="molecule type" value="Genomic_DNA"/>
</dbReference>
<dbReference type="RefSeq" id="WP_181054592.1">
    <property type="nucleotide sequence ID" value="NZ_JACDXJ010000002.1"/>
</dbReference>
<name>A0A838BUT2_9HYPH</name>
<organism evidence="1 2">
    <name type="scientific">Microvirga mediterraneensis</name>
    <dbReference type="NCBI Taxonomy" id="2754695"/>
    <lineage>
        <taxon>Bacteria</taxon>
        <taxon>Pseudomonadati</taxon>
        <taxon>Pseudomonadota</taxon>
        <taxon>Alphaproteobacteria</taxon>
        <taxon>Hyphomicrobiales</taxon>
        <taxon>Methylobacteriaceae</taxon>
        <taxon>Microvirga</taxon>
    </lineage>
</organism>
<accession>A0A838BUT2</accession>
<reference evidence="1 2" key="1">
    <citation type="submission" date="2020-07" db="EMBL/GenBank/DDBJ databases">
        <title>Draft genome and description of Microvirga mediterraneensis Marseille-Q2068 sp. nov.</title>
        <authorList>
            <person name="Boxberger M."/>
        </authorList>
    </citation>
    <scope>NUCLEOTIDE SEQUENCE [LARGE SCALE GENOMIC DNA]</scope>
    <source>
        <strain evidence="1 2">Marseille-Q2068</strain>
    </source>
</reference>
<dbReference type="Proteomes" id="UP000572984">
    <property type="component" value="Unassembled WGS sequence"/>
</dbReference>
<sequence length="387" mass="44097">MFAFADETGNSGKNVFDKNEWYRLGAILSVSDVEPGTRSAIEPVIRSKGIARAHAHEMTRSEVAELANGIMDELDQAGPWSFFTFSIHKPYIVTTKFVDTIFDAGENLAVPHTWYNIELFRHMICLAVDDCMTPLNRARFWDAFLKDDVPGIQACVRNLMVYVIRKVGDPRLREIMKDALQFALKHPEQFTLLAAHRRDSYQGHTPNMVAFTSLFDAIHRFAEEHSSPPIAFVHDQQQEFKRSMREAYQLFGGVRKLDHPLGGISDVARVTYDLAKFDMPSSKDSFALQATDVLLWLVQRADSRPELKAATQRLKARELVNLISRPMSELIVRVRYVQSMSLPLDDAKLSRGAELRDRIEQNRRDAVAQLEAEKRERLTTTLAGMSR</sequence>
<dbReference type="Pfam" id="PF12686">
    <property type="entry name" value="DUF3800"/>
    <property type="match status" value="1"/>
</dbReference>
<protein>
    <submittedName>
        <fullName evidence="1">DUF3800 domain-containing protein</fullName>
    </submittedName>
</protein>
<dbReference type="InterPro" id="IPR024524">
    <property type="entry name" value="DUF3800"/>
</dbReference>
<evidence type="ECO:0000313" key="2">
    <source>
        <dbReference type="Proteomes" id="UP000572984"/>
    </source>
</evidence>
<keyword evidence="2" id="KW-1185">Reference proteome</keyword>